<comment type="caution">
    <text evidence="2">The sequence shown here is derived from an EMBL/GenBank/DDBJ whole genome shotgun (WGS) entry which is preliminary data.</text>
</comment>
<protein>
    <recommendedName>
        <fullName evidence="4">Secreted protein</fullName>
    </recommendedName>
</protein>
<feature type="signal peptide" evidence="1">
    <location>
        <begin position="1"/>
        <end position="32"/>
    </location>
</feature>
<reference evidence="2 3" key="1">
    <citation type="submission" date="2017-07" db="EMBL/GenBank/DDBJ databases">
        <title>Amycolatopsis alba DSM 44262 Genome sequencing and assembly.</title>
        <authorList>
            <person name="Kaur N."/>
            <person name="Mayilraj S."/>
        </authorList>
    </citation>
    <scope>NUCLEOTIDE SEQUENCE [LARGE SCALE GENOMIC DNA]</scope>
    <source>
        <strain evidence="2 3">DSM 44262</strain>
    </source>
</reference>
<evidence type="ECO:0008006" key="4">
    <source>
        <dbReference type="Google" id="ProtNLM"/>
    </source>
</evidence>
<dbReference type="InterPro" id="IPR045935">
    <property type="entry name" value="DUF6355"/>
</dbReference>
<organism evidence="2 3">
    <name type="scientific">Amycolatopsis alba DSM 44262</name>
    <dbReference type="NCBI Taxonomy" id="1125972"/>
    <lineage>
        <taxon>Bacteria</taxon>
        <taxon>Bacillati</taxon>
        <taxon>Actinomycetota</taxon>
        <taxon>Actinomycetes</taxon>
        <taxon>Pseudonocardiales</taxon>
        <taxon>Pseudonocardiaceae</taxon>
        <taxon>Amycolatopsis</taxon>
    </lineage>
</organism>
<dbReference type="EMBL" id="NMQU01000005">
    <property type="protein sequence ID" value="OXM55274.1"/>
    <property type="molecule type" value="Genomic_DNA"/>
</dbReference>
<proteinExistence type="predicted"/>
<evidence type="ECO:0000256" key="1">
    <source>
        <dbReference type="SAM" id="SignalP"/>
    </source>
</evidence>
<accession>A0A229S9M4</accession>
<gene>
    <name evidence="2" type="ORF">CFP75_01185</name>
</gene>
<keyword evidence="3" id="KW-1185">Reference proteome</keyword>
<evidence type="ECO:0000313" key="2">
    <source>
        <dbReference type="EMBL" id="OXM55274.1"/>
    </source>
</evidence>
<dbReference type="AlphaFoldDB" id="A0A229S9M4"/>
<feature type="chain" id="PRO_5011232576" description="Secreted protein" evidence="1">
    <location>
        <begin position="33"/>
        <end position="102"/>
    </location>
</feature>
<dbReference type="Pfam" id="PF19882">
    <property type="entry name" value="DUF6355"/>
    <property type="match status" value="1"/>
</dbReference>
<dbReference type="Proteomes" id="UP000215563">
    <property type="component" value="Unassembled WGS sequence"/>
</dbReference>
<name>A0A229S9M4_AMYAL</name>
<evidence type="ECO:0000313" key="3">
    <source>
        <dbReference type="Proteomes" id="UP000215563"/>
    </source>
</evidence>
<sequence length="102" mass="10460">MLKQIATRAAVAASVAASAGALMFGAATTASAAEATPQGDLGTMAVCGYYEQGLISYYNHCGPTNVSIHVTYNVGSDEDLCVTPGITKLGYNADNAWYTGLC</sequence>
<dbReference type="OrthoDB" id="3636917at2"/>
<dbReference type="RefSeq" id="WP_020630243.1">
    <property type="nucleotide sequence ID" value="NZ_KB913032.1"/>
</dbReference>
<keyword evidence="1" id="KW-0732">Signal</keyword>